<gene>
    <name evidence="3" type="ORF">EA58_00050</name>
</gene>
<comment type="similarity">
    <text evidence="1">Belongs to the SIP oxidoreductase family.</text>
</comment>
<dbReference type="STRING" id="1654360.EA58_00050"/>
<dbReference type="InterPro" id="IPR017927">
    <property type="entry name" value="FAD-bd_FR_type"/>
</dbReference>
<dbReference type="Gene3D" id="2.40.30.10">
    <property type="entry name" value="Translation factors"/>
    <property type="match status" value="1"/>
</dbReference>
<dbReference type="PANTHER" id="PTHR30157">
    <property type="entry name" value="FERRIC REDUCTASE, NADPH-DEPENDENT"/>
    <property type="match status" value="1"/>
</dbReference>
<keyword evidence="4" id="KW-1185">Reference proteome</keyword>
<dbReference type="InterPro" id="IPR039261">
    <property type="entry name" value="FNR_nucleotide-bd"/>
</dbReference>
<evidence type="ECO:0000259" key="2">
    <source>
        <dbReference type="PROSITE" id="PS51384"/>
    </source>
</evidence>
<comment type="caution">
    <text evidence="3">The sequence shown here is derived from an EMBL/GenBank/DDBJ whole genome shotgun (WGS) entry which is preliminary data.</text>
</comment>
<feature type="domain" description="FAD-binding FR-type" evidence="2">
    <location>
        <begin position="5"/>
        <end position="128"/>
    </location>
</feature>
<dbReference type="InterPro" id="IPR039374">
    <property type="entry name" value="SIP_fam"/>
</dbReference>
<proteinExistence type="inferred from homology"/>
<reference evidence="3 4" key="1">
    <citation type="submission" date="2014-04" db="EMBL/GenBank/DDBJ databases">
        <title>Draft genome sequence of Photobacterium halotolerans S2753: a solonamide, ngercheumicin and holomycin producer.</title>
        <authorList>
            <person name="Machado H.R."/>
            <person name="Gram L."/>
        </authorList>
    </citation>
    <scope>NUCLEOTIDE SEQUENCE [LARGE SCALE GENOMIC DNA]</scope>
    <source>
        <strain evidence="3 4">S2753</strain>
    </source>
</reference>
<dbReference type="InterPro" id="IPR013113">
    <property type="entry name" value="SIP_FAD-bd"/>
</dbReference>
<dbReference type="PANTHER" id="PTHR30157:SF0">
    <property type="entry name" value="NADPH-DEPENDENT FERRIC-CHELATE REDUCTASE"/>
    <property type="match status" value="1"/>
</dbReference>
<dbReference type="RefSeq" id="WP_036747461.1">
    <property type="nucleotide sequence ID" value="NZ_JAGSGC010000021.1"/>
</dbReference>
<accession>A0A066S1J3</accession>
<evidence type="ECO:0000313" key="4">
    <source>
        <dbReference type="Proteomes" id="UP000027192"/>
    </source>
</evidence>
<dbReference type="Pfam" id="PF04954">
    <property type="entry name" value="SIP"/>
    <property type="match status" value="1"/>
</dbReference>
<dbReference type="PROSITE" id="PS51384">
    <property type="entry name" value="FAD_FR"/>
    <property type="match status" value="1"/>
</dbReference>
<dbReference type="CDD" id="cd06193">
    <property type="entry name" value="siderophore_interacting"/>
    <property type="match status" value="1"/>
</dbReference>
<dbReference type="AlphaFoldDB" id="A0A066S1J3"/>
<dbReference type="InterPro" id="IPR007037">
    <property type="entry name" value="SIP_rossman_dom"/>
</dbReference>
<dbReference type="OrthoDB" id="9814826at2"/>
<name>A0A066S1J3_9GAMM</name>
<dbReference type="InterPro" id="IPR017938">
    <property type="entry name" value="Riboflavin_synthase-like_b-brl"/>
</dbReference>
<dbReference type="SUPFAM" id="SSF63380">
    <property type="entry name" value="Riboflavin synthase domain-like"/>
    <property type="match status" value="1"/>
</dbReference>
<dbReference type="Pfam" id="PF08021">
    <property type="entry name" value="FAD_binding_9"/>
    <property type="match status" value="1"/>
</dbReference>
<dbReference type="Proteomes" id="UP000027192">
    <property type="component" value="Unassembled WGS sequence"/>
</dbReference>
<protein>
    <recommendedName>
        <fullName evidence="2">FAD-binding FR-type domain-containing protein</fullName>
    </recommendedName>
</protein>
<sequence>MQKRLQPKTFTVSETFDISPNMRRIVLTGEDIRQLPADSAGQYVKLLFTPEGSTDLSTLTEGQRPVMRTFTISEFDAVQGRFSIDFVKHHHGDTVDQMQGGYASHWAMQTQAGDQISIGGPNTIQGLAEDYDWVLIIGDMTALPSIQLKTASLPAEARGYVVLDLHSDADRPALNLPAGVELILRTGDLQTAPSLAERVASLPWLTGKPAIWCACEFSNMRAIRQHLSQQPEFDRKACYISSYWKAGVTEDGHKVIKRDDQENYSG</sequence>
<dbReference type="Gene3D" id="3.40.50.80">
    <property type="entry name" value="Nucleotide-binding domain of ferredoxin-NADP reductase (FNR) module"/>
    <property type="match status" value="1"/>
</dbReference>
<organism evidence="3 4">
    <name type="scientific">Photobacterium galatheae</name>
    <dbReference type="NCBI Taxonomy" id="1654360"/>
    <lineage>
        <taxon>Bacteria</taxon>
        <taxon>Pseudomonadati</taxon>
        <taxon>Pseudomonadota</taxon>
        <taxon>Gammaproteobacteria</taxon>
        <taxon>Vibrionales</taxon>
        <taxon>Vibrionaceae</taxon>
        <taxon>Photobacterium</taxon>
    </lineage>
</organism>
<dbReference type="EMBL" id="JMIB01000001">
    <property type="protein sequence ID" value="KDM93513.1"/>
    <property type="molecule type" value="Genomic_DNA"/>
</dbReference>
<dbReference type="GO" id="GO:0016491">
    <property type="term" value="F:oxidoreductase activity"/>
    <property type="evidence" value="ECO:0007669"/>
    <property type="project" value="InterPro"/>
</dbReference>
<evidence type="ECO:0000256" key="1">
    <source>
        <dbReference type="ARBA" id="ARBA00035644"/>
    </source>
</evidence>
<evidence type="ECO:0000313" key="3">
    <source>
        <dbReference type="EMBL" id="KDM93513.1"/>
    </source>
</evidence>